<name>A0A564WCQ3_9PROT</name>
<dbReference type="Pfam" id="PF13458">
    <property type="entry name" value="Peripla_BP_6"/>
    <property type="match status" value="1"/>
</dbReference>
<gene>
    <name evidence="6" type="ORF">DF3PA_20156</name>
</gene>
<evidence type="ECO:0000256" key="3">
    <source>
        <dbReference type="ARBA" id="ARBA00022970"/>
    </source>
</evidence>
<feature type="chain" id="PRO_5024430576" evidence="4">
    <location>
        <begin position="29"/>
        <end position="386"/>
    </location>
</feature>
<evidence type="ECO:0000256" key="4">
    <source>
        <dbReference type="SAM" id="SignalP"/>
    </source>
</evidence>
<reference evidence="6" key="1">
    <citation type="submission" date="2018-11" db="EMBL/GenBank/DDBJ databases">
        <authorList>
            <person name="Onetto C."/>
        </authorList>
    </citation>
    <scope>NUCLEOTIDE SEQUENCE [LARGE SCALE GENOMIC DNA]</scope>
</reference>
<dbReference type="Proteomes" id="UP000326641">
    <property type="component" value="Unassembled WGS sequence"/>
</dbReference>
<evidence type="ECO:0000259" key="5">
    <source>
        <dbReference type="Pfam" id="PF13458"/>
    </source>
</evidence>
<feature type="domain" description="Leucine-binding protein" evidence="5">
    <location>
        <begin position="31"/>
        <end position="379"/>
    </location>
</feature>
<proteinExistence type="inferred from homology"/>
<comment type="similarity">
    <text evidence="1">Belongs to the leucine-binding protein family.</text>
</comment>
<keyword evidence="3" id="KW-0813">Transport</keyword>
<keyword evidence="3" id="KW-0029">Amino-acid transport</keyword>
<dbReference type="CDD" id="cd06333">
    <property type="entry name" value="PBP1_ABC_RPA1789-like"/>
    <property type="match status" value="1"/>
</dbReference>
<dbReference type="PANTHER" id="PTHR30483:SF38">
    <property type="entry name" value="BLR7848 PROTEIN"/>
    <property type="match status" value="1"/>
</dbReference>
<dbReference type="SUPFAM" id="SSF53822">
    <property type="entry name" value="Periplasmic binding protein-like I"/>
    <property type="match status" value="1"/>
</dbReference>
<dbReference type="AlphaFoldDB" id="A0A564WCQ3"/>
<feature type="signal peptide" evidence="4">
    <location>
        <begin position="1"/>
        <end position="28"/>
    </location>
</feature>
<dbReference type="InterPro" id="IPR028081">
    <property type="entry name" value="Leu-bd"/>
</dbReference>
<accession>A0A564WCQ3</accession>
<keyword evidence="2 4" id="KW-0732">Signal</keyword>
<protein>
    <submittedName>
        <fullName evidence="6">ABC transporter substrate-binding protein</fullName>
    </submittedName>
</protein>
<evidence type="ECO:0000256" key="1">
    <source>
        <dbReference type="ARBA" id="ARBA00010062"/>
    </source>
</evidence>
<dbReference type="InterPro" id="IPR028082">
    <property type="entry name" value="Peripla_BP_I"/>
</dbReference>
<keyword evidence="7" id="KW-1185">Reference proteome</keyword>
<evidence type="ECO:0000256" key="2">
    <source>
        <dbReference type="ARBA" id="ARBA00022729"/>
    </source>
</evidence>
<comment type="caution">
    <text evidence="6">The sequence shown here is derived from an EMBL/GenBank/DDBJ whole genome shotgun (WGS) entry which is preliminary data.</text>
</comment>
<organism evidence="6 7">
    <name type="scientific">Candidatus Defluviicoccus seviourii</name>
    <dbReference type="NCBI Taxonomy" id="2565273"/>
    <lineage>
        <taxon>Bacteria</taxon>
        <taxon>Pseudomonadati</taxon>
        <taxon>Pseudomonadota</taxon>
        <taxon>Alphaproteobacteria</taxon>
        <taxon>Rhodospirillales</taxon>
        <taxon>Rhodospirillaceae</taxon>
        <taxon>Defluviicoccus</taxon>
    </lineage>
</organism>
<dbReference type="PANTHER" id="PTHR30483">
    <property type="entry name" value="LEUCINE-SPECIFIC-BINDING PROTEIN"/>
    <property type="match status" value="1"/>
</dbReference>
<evidence type="ECO:0000313" key="7">
    <source>
        <dbReference type="Proteomes" id="UP000326641"/>
    </source>
</evidence>
<dbReference type="Gene3D" id="3.40.50.2300">
    <property type="match status" value="2"/>
</dbReference>
<dbReference type="InterPro" id="IPR051010">
    <property type="entry name" value="BCAA_transport"/>
</dbReference>
<evidence type="ECO:0000313" key="6">
    <source>
        <dbReference type="EMBL" id="VUX46256.1"/>
    </source>
</evidence>
<dbReference type="EMBL" id="UXAT02000012">
    <property type="protein sequence ID" value="VUX46256.1"/>
    <property type="molecule type" value="Genomic_DNA"/>
</dbReference>
<dbReference type="GO" id="GO:0006865">
    <property type="term" value="P:amino acid transport"/>
    <property type="evidence" value="ECO:0007669"/>
    <property type="project" value="UniProtKB-KW"/>
</dbReference>
<sequence>MHARLSFRWLIAAFAIVALAASAVTASAAEPIRLGAFLAVTGKGAFLGDPEKKTLETYVEKISGEGGVLGRKVELIVYDTGSEAKEALTFVKRLIEQDKVDAIIGGTSTGETMAVIREVEAAAVPFISLAGAAEIVEPVKKWVFKTPHTDRLAVEKLFTDMKARGLTKIGILSGPGGFDKSCRTNAMALAPAKGLTIVADETHGAGDTDMTPQLTRIKGAPGLQAFLYCGFGAPTSIVAKNVRQIGLGVPHYQTHGSASMSFIQGAEGAAEGVRLPAAALLVVDQLPADHPQKAVATAYRDAYTERYKEPISTFGGHAYDGLFIVLEAIKRAGGTDKAKVRDEIEKTNRFIGADGIFTMSPTDHLGLDTASFVMVEVKDGTWLLLN</sequence>